<accession>A0A6B8WC29</accession>
<name>A0A6B8WC29_9CORY</name>
<gene>
    <name evidence="3" type="ORF">COCCU_12630</name>
</gene>
<dbReference type="InterPro" id="IPR021683">
    <property type="entry name" value="DUF3267"/>
</dbReference>
<sequence length="193" mass="20928">MMNIFNRPRPNNSTHLPVGHKHHRSINFPGDHKVQIQSYFIAVVLLAVAVALLFELPISSGWHPGIVIAVTIIAALIYMALHEATHGIALHILSGKPSSYSLRLPFLSTGNQSFFTQLSLVTAALAPVVLLGGLLLAALLLMPADFRMTLYILLSLNFAGSAGDYVESAIALKQPKNALLRDNGEDLEVYLPV</sequence>
<proteinExistence type="predicted"/>
<evidence type="ECO:0000313" key="3">
    <source>
        <dbReference type="EMBL" id="QGU08426.1"/>
    </source>
</evidence>
<dbReference type="AlphaFoldDB" id="A0A6B8WC29"/>
<dbReference type="Proteomes" id="UP000424462">
    <property type="component" value="Chromosome"/>
</dbReference>
<feature type="transmembrane region" description="Helical" evidence="2">
    <location>
        <begin position="36"/>
        <end position="54"/>
    </location>
</feature>
<feature type="transmembrane region" description="Helical" evidence="2">
    <location>
        <begin position="66"/>
        <end position="94"/>
    </location>
</feature>
<keyword evidence="4" id="KW-1185">Reference proteome</keyword>
<dbReference type="EMBL" id="CP046455">
    <property type="protein sequence ID" value="QGU08426.1"/>
    <property type="molecule type" value="Genomic_DNA"/>
</dbReference>
<evidence type="ECO:0000313" key="4">
    <source>
        <dbReference type="Proteomes" id="UP000424462"/>
    </source>
</evidence>
<organism evidence="3 4">
    <name type="scientific">Corynebacterium occultum</name>
    <dbReference type="NCBI Taxonomy" id="2675219"/>
    <lineage>
        <taxon>Bacteria</taxon>
        <taxon>Bacillati</taxon>
        <taxon>Actinomycetota</taxon>
        <taxon>Actinomycetes</taxon>
        <taxon>Mycobacteriales</taxon>
        <taxon>Corynebacteriaceae</taxon>
        <taxon>Corynebacterium</taxon>
    </lineage>
</organism>
<dbReference type="RefSeq" id="WP_156231964.1">
    <property type="nucleotide sequence ID" value="NZ_CP046455.1"/>
</dbReference>
<evidence type="ECO:0000256" key="1">
    <source>
        <dbReference type="SAM" id="MobiDB-lite"/>
    </source>
</evidence>
<feature type="transmembrane region" description="Helical" evidence="2">
    <location>
        <begin position="114"/>
        <end position="141"/>
    </location>
</feature>
<evidence type="ECO:0008006" key="5">
    <source>
        <dbReference type="Google" id="ProtNLM"/>
    </source>
</evidence>
<dbReference type="Pfam" id="PF11667">
    <property type="entry name" value="DUF3267"/>
    <property type="match status" value="1"/>
</dbReference>
<protein>
    <recommendedName>
        <fullName evidence="5">Zincin peptidase</fullName>
    </recommendedName>
</protein>
<evidence type="ECO:0000256" key="2">
    <source>
        <dbReference type="SAM" id="Phobius"/>
    </source>
</evidence>
<keyword evidence="2" id="KW-1133">Transmembrane helix</keyword>
<reference evidence="3 4" key="1">
    <citation type="submission" date="2019-11" db="EMBL/GenBank/DDBJ databases">
        <title>Complete genome sequence of Corynebacterium kalinowskii 1959, a novel Corynebacterium species isolated from soil of a small paddock in Vilsendorf, Germany.</title>
        <authorList>
            <person name="Schaffert L."/>
            <person name="Ruwe M."/>
            <person name="Milse J."/>
            <person name="Hanuschka K."/>
            <person name="Ortseifen V."/>
            <person name="Droste J."/>
            <person name="Brandt D."/>
            <person name="Schlueter L."/>
            <person name="Kutter Y."/>
            <person name="Vinke S."/>
            <person name="Viehoefer P."/>
            <person name="Jacob L."/>
            <person name="Luebke N.-C."/>
            <person name="Schulte-Berndt E."/>
            <person name="Hain C."/>
            <person name="Linder M."/>
            <person name="Schmidt P."/>
            <person name="Wollenschlaeger L."/>
            <person name="Luttermann T."/>
            <person name="Thieme E."/>
            <person name="Hassa J."/>
            <person name="Haak M."/>
            <person name="Wittchen M."/>
            <person name="Mentz A."/>
            <person name="Persicke M."/>
            <person name="Busche T."/>
            <person name="Ruckert C."/>
        </authorList>
    </citation>
    <scope>NUCLEOTIDE SEQUENCE [LARGE SCALE GENOMIC DNA]</scope>
    <source>
        <strain evidence="3 4">2039</strain>
    </source>
</reference>
<keyword evidence="2" id="KW-0812">Transmembrane</keyword>
<feature type="region of interest" description="Disordered" evidence="1">
    <location>
        <begin position="1"/>
        <end position="21"/>
    </location>
</feature>
<keyword evidence="2" id="KW-0472">Membrane</keyword>
<dbReference type="KEGG" id="cok:COCCU_12630"/>